<name>A0A7R9ECR9_9NEOP</name>
<protein>
    <submittedName>
        <fullName evidence="1">Uncharacterized protein</fullName>
    </submittedName>
</protein>
<dbReference type="EMBL" id="OB794888">
    <property type="protein sequence ID" value="CAD7431276.1"/>
    <property type="molecule type" value="Genomic_DNA"/>
</dbReference>
<accession>A0A7R9ECR9</accession>
<organism evidence="1">
    <name type="scientific">Timema monikensis</name>
    <dbReference type="NCBI Taxonomy" id="170555"/>
    <lineage>
        <taxon>Eukaryota</taxon>
        <taxon>Metazoa</taxon>
        <taxon>Ecdysozoa</taxon>
        <taxon>Arthropoda</taxon>
        <taxon>Hexapoda</taxon>
        <taxon>Insecta</taxon>
        <taxon>Pterygota</taxon>
        <taxon>Neoptera</taxon>
        <taxon>Polyneoptera</taxon>
        <taxon>Phasmatodea</taxon>
        <taxon>Timematodea</taxon>
        <taxon>Timematoidea</taxon>
        <taxon>Timematidae</taxon>
        <taxon>Timema</taxon>
    </lineage>
</organism>
<dbReference type="AlphaFoldDB" id="A0A7R9ECR9"/>
<evidence type="ECO:0000313" key="1">
    <source>
        <dbReference type="EMBL" id="CAD7431276.1"/>
    </source>
</evidence>
<proteinExistence type="predicted"/>
<gene>
    <name evidence="1" type="ORF">TMSB3V08_LOCUS8015</name>
</gene>
<reference evidence="1" key="1">
    <citation type="submission" date="2020-11" db="EMBL/GenBank/DDBJ databases">
        <authorList>
            <person name="Tran Van P."/>
        </authorList>
    </citation>
    <scope>NUCLEOTIDE SEQUENCE</scope>
</reference>
<sequence length="438" mass="50212">MAKASLARDVAAVARGETLSCLWEGVDRCVCRFCARLFTDEVTTMYKVCFSTNLEKLVLSGPECECVYRHQTSIALHLQKLEHRLVLVDHDKRVNSSLTVEFGRSMPIPVDQIKTLGIYDGHVSLRLNSLPQTCSLYVDQSHTLSLKLLPMCTPPTLDNLCYPKLKRLSYNSIRHHDPLSSIYFVGENPREIRIDSCCSDLLIFPDVLVNLHRLSVVSCILSRDCLVTYQKTPRESRLGRHLPRLSHHKDLGTYEGVLKTLVTRCPDLYELEMRTCLNNWWITTHCIKLSSLRLCNLGLNGILEQSYIGRFDYLLDALSSCPKLQRVYLSIANNTDKLMEETVMTFLKRTNKLLFFGVCLRKRLFNSHLQSLVNNWVRKSLGESRPTPVVVFVPIYPDHHPDTKDYLADVPAVHLMEMVKNLSGVCLPFSQKNRYFNF</sequence>